<dbReference type="InterPro" id="IPR050789">
    <property type="entry name" value="Diverse_Enzym_Activities"/>
</dbReference>
<dbReference type="Gene3D" id="3.40.710.10">
    <property type="entry name" value="DD-peptidase/beta-lactamase superfamily"/>
    <property type="match status" value="1"/>
</dbReference>
<dbReference type="InterPro" id="IPR001466">
    <property type="entry name" value="Beta-lactam-related"/>
</dbReference>
<proteinExistence type="predicted"/>
<dbReference type="PANTHER" id="PTHR43283:SF7">
    <property type="entry name" value="BETA-LACTAMASE-RELATED DOMAIN-CONTAINING PROTEIN"/>
    <property type="match status" value="1"/>
</dbReference>
<protein>
    <recommendedName>
        <fullName evidence="1">Beta-lactamase-related domain-containing protein</fullName>
    </recommendedName>
</protein>
<evidence type="ECO:0000259" key="1">
    <source>
        <dbReference type="Pfam" id="PF00144"/>
    </source>
</evidence>
<dbReference type="Pfam" id="PF00144">
    <property type="entry name" value="Beta-lactamase"/>
    <property type="match status" value="1"/>
</dbReference>
<name>A0A381REE7_9ZZZZ</name>
<organism evidence="2">
    <name type="scientific">marine metagenome</name>
    <dbReference type="NCBI Taxonomy" id="408172"/>
    <lineage>
        <taxon>unclassified sequences</taxon>
        <taxon>metagenomes</taxon>
        <taxon>ecological metagenomes</taxon>
    </lineage>
</organism>
<feature type="domain" description="Beta-lactamase-related" evidence="1">
    <location>
        <begin position="446"/>
        <end position="715"/>
    </location>
</feature>
<dbReference type="InterPro" id="IPR012338">
    <property type="entry name" value="Beta-lactam/transpept-like"/>
</dbReference>
<dbReference type="PANTHER" id="PTHR43283">
    <property type="entry name" value="BETA-LACTAMASE-RELATED"/>
    <property type="match status" value="1"/>
</dbReference>
<dbReference type="EMBL" id="UINC01001824">
    <property type="protein sequence ID" value="SUZ89574.1"/>
    <property type="molecule type" value="Genomic_DNA"/>
</dbReference>
<evidence type="ECO:0000313" key="2">
    <source>
        <dbReference type="EMBL" id="SUZ89574.1"/>
    </source>
</evidence>
<dbReference type="SUPFAM" id="SSF56601">
    <property type="entry name" value="beta-lactamase/transpeptidase-like"/>
    <property type="match status" value="1"/>
</dbReference>
<dbReference type="AlphaFoldDB" id="A0A381REE7"/>
<sequence length="746" mass="86294">MVKQNIVKNIFCLLSIFFSFLLSSLYSQVVHDLSSNSFVREFFISGPYKSKMDKVIEPIDMLEIEYIQNENLFNSNSQFLNGQVIKSEDGKHNINVVLDDTSFAVAYLFFQINSEKIQDSYFLLSVTDGAKLYVNGTQLHAYYGNNYYLKEKQIIVPLRGGNNDVVLKIPNKDWDWKLKLKILDQDAGKAYSYEKNEENEYFQFLNIKLQSAFGESNHNGIPLLRFKVGSFPTLVLDKPGLAKKYLGGGYNIHVRWFDTDLIEVQYPKNPGRYGYYAEIIGNNEKKLKRSGTLFCEPSDWMAWNNRLYSDLDYFPFNNIPERIWFEHRDAIRSYLGFSTLKSFLLQETDIILLAFLDEMYKKGFPKDRKLTPLIYDGDYHAALKQKILVKENYYLELASPQIIKKKSTKLKSEIKKYEKQNPAFSEKMRELCQEWIADGGSPFDMVIAQDGNIIFHESFGSDNYGEFTINTPTEIASITKLFTGILFAQFVDQNIIGIDDPVGKYLPDFPMEGPRAITMRQCFTHTSGFYGHGLFDGVHNHWLENTLFQAVKNDTVGTLYRYNGMGYDLAGKVMESVTGKSIFRLFHEYLYEPLGMKNTIHDWDLGYSVHTTAYDLAILAQMILNKGTYDGKRYFSETTYEQILPKNLKSYYPELVFTNPWDEGRPRGIGTTMQEWEISDEETGEKRHLLSKNVIGHGSATSSVFRIDLDNNIIITQSRRKGRSRFGEHFLKIYKLIDKKLVLKDD</sequence>
<gene>
    <name evidence="2" type="ORF">METZ01_LOCUS42428</name>
</gene>
<reference evidence="2" key="1">
    <citation type="submission" date="2018-05" db="EMBL/GenBank/DDBJ databases">
        <authorList>
            <person name="Lanie J.A."/>
            <person name="Ng W.-L."/>
            <person name="Kazmierczak K.M."/>
            <person name="Andrzejewski T.M."/>
            <person name="Davidsen T.M."/>
            <person name="Wayne K.J."/>
            <person name="Tettelin H."/>
            <person name="Glass J.I."/>
            <person name="Rusch D."/>
            <person name="Podicherti R."/>
            <person name="Tsui H.-C.T."/>
            <person name="Winkler M.E."/>
        </authorList>
    </citation>
    <scope>NUCLEOTIDE SEQUENCE</scope>
</reference>
<accession>A0A381REE7</accession>